<dbReference type="KEGG" id="gph:GEMMAAP_16870"/>
<name>A0A143BLS5_9BACT</name>
<organism evidence="2 3">
    <name type="scientific">Gemmatimonas phototrophica</name>
    <dbReference type="NCBI Taxonomy" id="1379270"/>
    <lineage>
        <taxon>Bacteria</taxon>
        <taxon>Pseudomonadati</taxon>
        <taxon>Gemmatimonadota</taxon>
        <taxon>Gemmatimonadia</taxon>
        <taxon>Gemmatimonadales</taxon>
        <taxon>Gemmatimonadaceae</taxon>
        <taxon>Gemmatimonas</taxon>
    </lineage>
</organism>
<feature type="domain" description="DinB-like" evidence="1">
    <location>
        <begin position="26"/>
        <end position="155"/>
    </location>
</feature>
<evidence type="ECO:0000313" key="3">
    <source>
        <dbReference type="Proteomes" id="UP000076404"/>
    </source>
</evidence>
<dbReference type="OrthoDB" id="9814103at2"/>
<accession>A0A143BLS5</accession>
<dbReference type="Proteomes" id="UP000076404">
    <property type="component" value="Chromosome"/>
</dbReference>
<dbReference type="RefSeq" id="WP_026848257.1">
    <property type="nucleotide sequence ID" value="NZ_CP011454.1"/>
</dbReference>
<reference evidence="2 3" key="2">
    <citation type="journal article" date="2016" name="Environ. Microbiol. Rep.">
        <title>Metagenomic evidence for the presence of phototrophic Gemmatimonadetes bacteria in diverse environments.</title>
        <authorList>
            <person name="Zeng Y."/>
            <person name="Baumbach J."/>
            <person name="Barbosa E.G."/>
            <person name="Azevedo V."/>
            <person name="Zhang C."/>
            <person name="Koblizek M."/>
        </authorList>
    </citation>
    <scope>NUCLEOTIDE SEQUENCE [LARGE SCALE GENOMIC DNA]</scope>
    <source>
        <strain evidence="2 3">AP64</strain>
    </source>
</reference>
<dbReference type="InterPro" id="IPR024775">
    <property type="entry name" value="DinB-like"/>
</dbReference>
<evidence type="ECO:0000313" key="2">
    <source>
        <dbReference type="EMBL" id="AMW06009.1"/>
    </source>
</evidence>
<dbReference type="Gene3D" id="1.20.120.450">
    <property type="entry name" value="dinb family like domain"/>
    <property type="match status" value="1"/>
</dbReference>
<dbReference type="EMBL" id="CP011454">
    <property type="protein sequence ID" value="AMW06009.1"/>
    <property type="molecule type" value="Genomic_DNA"/>
</dbReference>
<dbReference type="InterPro" id="IPR034660">
    <property type="entry name" value="DinB/YfiT-like"/>
</dbReference>
<gene>
    <name evidence="2" type="ORF">GEMMAAP_16870</name>
</gene>
<reference evidence="2 3" key="1">
    <citation type="journal article" date="2014" name="Proc. Natl. Acad. Sci. U.S.A.">
        <title>Functional type 2 photosynthetic reaction centers found in the rare bacterial phylum Gemmatimonadetes.</title>
        <authorList>
            <person name="Zeng Y."/>
            <person name="Feng F."/>
            <person name="Medova H."/>
            <person name="Dean J."/>
            <person name="Koblizek M."/>
        </authorList>
    </citation>
    <scope>NUCLEOTIDE SEQUENCE [LARGE SCALE GENOMIC DNA]</scope>
    <source>
        <strain evidence="2 3">AP64</strain>
    </source>
</reference>
<dbReference type="STRING" id="1379270.GEMMAAP_16870"/>
<proteinExistence type="predicted"/>
<dbReference type="SUPFAM" id="SSF109854">
    <property type="entry name" value="DinB/YfiT-like putative metalloenzymes"/>
    <property type="match status" value="1"/>
</dbReference>
<dbReference type="AlphaFoldDB" id="A0A143BLS5"/>
<protein>
    <recommendedName>
        <fullName evidence="1">DinB-like domain-containing protein</fullName>
    </recommendedName>
</protein>
<keyword evidence="3" id="KW-1185">Reference proteome</keyword>
<sequence length="164" mass="17653">MYDHISWLRGELSRSVFGGAWHGPSLLEALAEIGPHDASAVAIPGAHSIRDIALHAVAWMEEVQRRLTGAEPGMPTRGDWPEGTTATAEEWNAVRELVAHTATALDADLSVFPAARLSDYVGQGAMHDAPLGTGVTYIVMLNGVVQHNVYHAGQIVLMARALRR</sequence>
<dbReference type="eggNOG" id="COG2318">
    <property type="taxonomic scope" value="Bacteria"/>
</dbReference>
<dbReference type="Pfam" id="PF12867">
    <property type="entry name" value="DinB_2"/>
    <property type="match status" value="1"/>
</dbReference>
<evidence type="ECO:0000259" key="1">
    <source>
        <dbReference type="Pfam" id="PF12867"/>
    </source>
</evidence>